<name>A0A7R8UZM2_HERIL</name>
<dbReference type="EMBL" id="LR899013">
    <property type="protein sequence ID" value="CAD7089952.1"/>
    <property type="molecule type" value="Genomic_DNA"/>
</dbReference>
<dbReference type="AlphaFoldDB" id="A0A7R8UZM2"/>
<keyword evidence="2 5" id="KW-0238">DNA-binding</keyword>
<dbReference type="PRINTS" id="PR00024">
    <property type="entry name" value="HOMEOBOX"/>
</dbReference>
<dbReference type="PROSITE" id="PS00027">
    <property type="entry name" value="HOMEOBOX_1"/>
    <property type="match status" value="1"/>
</dbReference>
<dbReference type="PANTHER" id="PTHR24340:SF82">
    <property type="entry name" value="HOMEOBOX PROTEIN VND"/>
    <property type="match status" value="1"/>
</dbReference>
<sequence>MLQPGYYDVGSPGSGSASGADSCNATPFSVKDILNLVDQGEPYLGCHMENIQSNQYSDYDSYTEQLPSVPHGYVPQTHSYSYDYPSYHHHHHTNYQYSPPQFLPENVNYQCSTHQPAFNDNNNSISTSGSEFTTKGDSSAYISPAPSTTAVSIKVDSLEPQSNPCQEKRVVLQSGHTIQQATMATSEHVRDLESICQIAEGKEESLQKDNSHVVTSSRAELRKNGKVRSKRKPRVLFSQAQVLELERRFRQQRYLSAPERELMAQNLNLSPTQVKIWFQNRRYKSKRMQIEGNGKESTPKTPTKPELKKTSRIPMVLETTPELPAYSNSMHLPPPPPPPPYPGYPIQYDQFQNPHGALYPNSYEHRAYW</sequence>
<keyword evidence="4 5" id="KW-0539">Nucleus</keyword>
<evidence type="ECO:0000313" key="10">
    <source>
        <dbReference type="Proteomes" id="UP000594454"/>
    </source>
</evidence>
<dbReference type="InterPro" id="IPR020479">
    <property type="entry name" value="HD_metazoa"/>
</dbReference>
<dbReference type="CDD" id="cd00086">
    <property type="entry name" value="homeodomain"/>
    <property type="match status" value="1"/>
</dbReference>
<dbReference type="OrthoDB" id="6159439at2759"/>
<dbReference type="InterPro" id="IPR001356">
    <property type="entry name" value="HD"/>
</dbReference>
<dbReference type="GO" id="GO:0000978">
    <property type="term" value="F:RNA polymerase II cis-regulatory region sequence-specific DNA binding"/>
    <property type="evidence" value="ECO:0007669"/>
    <property type="project" value="TreeGrafter"/>
</dbReference>
<keyword evidence="3 5" id="KW-0371">Homeobox</keyword>
<dbReference type="InterPro" id="IPR009057">
    <property type="entry name" value="Homeodomain-like_sf"/>
</dbReference>
<feature type="domain" description="Homeobox" evidence="8">
    <location>
        <begin position="228"/>
        <end position="288"/>
    </location>
</feature>
<feature type="region of interest" description="Disordered" evidence="7">
    <location>
        <begin position="207"/>
        <end position="227"/>
    </location>
</feature>
<accession>A0A7R8UZM2</accession>
<dbReference type="FunCoup" id="A0A7R8UZM2">
    <property type="interactions" value="81"/>
</dbReference>
<evidence type="ECO:0000259" key="8">
    <source>
        <dbReference type="PROSITE" id="PS50071"/>
    </source>
</evidence>
<protein>
    <recommendedName>
        <fullName evidence="8">Homeobox domain-containing protein</fullName>
    </recommendedName>
</protein>
<feature type="region of interest" description="Disordered" evidence="7">
    <location>
        <begin position="288"/>
        <end position="310"/>
    </location>
</feature>
<dbReference type="GO" id="GO:0030154">
    <property type="term" value="P:cell differentiation"/>
    <property type="evidence" value="ECO:0007669"/>
    <property type="project" value="TreeGrafter"/>
</dbReference>
<dbReference type="SUPFAM" id="SSF46689">
    <property type="entry name" value="Homeodomain-like"/>
    <property type="match status" value="1"/>
</dbReference>
<dbReference type="OMA" id="HGHHQLY"/>
<feature type="region of interest" description="Disordered" evidence="7">
    <location>
        <begin position="1"/>
        <end position="21"/>
    </location>
</feature>
<proteinExistence type="predicted"/>
<feature type="DNA-binding region" description="Homeobox" evidence="5">
    <location>
        <begin position="230"/>
        <end position="289"/>
    </location>
</feature>
<organism evidence="9 10">
    <name type="scientific">Hermetia illucens</name>
    <name type="common">Black soldier fly</name>
    <dbReference type="NCBI Taxonomy" id="343691"/>
    <lineage>
        <taxon>Eukaryota</taxon>
        <taxon>Metazoa</taxon>
        <taxon>Ecdysozoa</taxon>
        <taxon>Arthropoda</taxon>
        <taxon>Hexapoda</taxon>
        <taxon>Insecta</taxon>
        <taxon>Pterygota</taxon>
        <taxon>Neoptera</taxon>
        <taxon>Endopterygota</taxon>
        <taxon>Diptera</taxon>
        <taxon>Brachycera</taxon>
        <taxon>Stratiomyomorpha</taxon>
        <taxon>Stratiomyidae</taxon>
        <taxon>Hermetiinae</taxon>
        <taxon>Hermetia</taxon>
    </lineage>
</organism>
<gene>
    <name evidence="9" type="ORF">HERILL_LOCUS12469</name>
</gene>
<dbReference type="Pfam" id="PF00046">
    <property type="entry name" value="Homeodomain"/>
    <property type="match status" value="1"/>
</dbReference>
<evidence type="ECO:0000313" key="9">
    <source>
        <dbReference type="EMBL" id="CAD7089952.1"/>
    </source>
</evidence>
<dbReference type="SMART" id="SM00389">
    <property type="entry name" value="HOX"/>
    <property type="match status" value="1"/>
</dbReference>
<evidence type="ECO:0000256" key="4">
    <source>
        <dbReference type="ARBA" id="ARBA00023242"/>
    </source>
</evidence>
<dbReference type="InterPro" id="IPR017970">
    <property type="entry name" value="Homeobox_CS"/>
</dbReference>
<dbReference type="PANTHER" id="PTHR24340">
    <property type="entry name" value="HOMEOBOX PROTEIN NKX"/>
    <property type="match status" value="1"/>
</dbReference>
<evidence type="ECO:0000256" key="6">
    <source>
        <dbReference type="RuleBase" id="RU000682"/>
    </source>
</evidence>
<dbReference type="InterPro" id="IPR050394">
    <property type="entry name" value="Homeobox_NK-like"/>
</dbReference>
<keyword evidence="10" id="KW-1185">Reference proteome</keyword>
<evidence type="ECO:0000256" key="1">
    <source>
        <dbReference type="ARBA" id="ARBA00004123"/>
    </source>
</evidence>
<comment type="subcellular location">
    <subcellularLocation>
        <location evidence="1 5 6">Nucleus</location>
    </subcellularLocation>
</comment>
<feature type="compositionally biased region" description="Low complexity" evidence="7">
    <location>
        <begin position="10"/>
        <end position="20"/>
    </location>
</feature>
<dbReference type="GO" id="GO:0000981">
    <property type="term" value="F:DNA-binding transcription factor activity, RNA polymerase II-specific"/>
    <property type="evidence" value="ECO:0007669"/>
    <property type="project" value="InterPro"/>
</dbReference>
<dbReference type="GO" id="GO:0005634">
    <property type="term" value="C:nucleus"/>
    <property type="evidence" value="ECO:0007669"/>
    <property type="project" value="UniProtKB-SubCell"/>
</dbReference>
<evidence type="ECO:0000256" key="7">
    <source>
        <dbReference type="SAM" id="MobiDB-lite"/>
    </source>
</evidence>
<reference evidence="9 10" key="1">
    <citation type="submission" date="2020-11" db="EMBL/GenBank/DDBJ databases">
        <authorList>
            <person name="Wallbank WR R."/>
            <person name="Pardo Diaz C."/>
            <person name="Kozak K."/>
            <person name="Martin S."/>
            <person name="Jiggins C."/>
            <person name="Moest M."/>
            <person name="Warren A I."/>
            <person name="Generalovic N T."/>
            <person name="Byers J.R.P. K."/>
            <person name="Montejo-Kovacevich G."/>
            <person name="Yen C E."/>
        </authorList>
    </citation>
    <scope>NUCLEOTIDE SEQUENCE [LARGE SCALE GENOMIC DNA]</scope>
</reference>
<evidence type="ECO:0000256" key="5">
    <source>
        <dbReference type="PROSITE-ProRule" id="PRU00108"/>
    </source>
</evidence>
<feature type="compositionally biased region" description="Basic and acidic residues" evidence="7">
    <location>
        <begin position="293"/>
        <end position="309"/>
    </location>
</feature>
<dbReference type="InParanoid" id="A0A7R8UZM2"/>
<dbReference type="Gene3D" id="1.10.10.60">
    <property type="entry name" value="Homeodomain-like"/>
    <property type="match status" value="1"/>
</dbReference>
<evidence type="ECO:0000256" key="2">
    <source>
        <dbReference type="ARBA" id="ARBA00023125"/>
    </source>
</evidence>
<dbReference type="Proteomes" id="UP000594454">
    <property type="component" value="Chromosome 5"/>
</dbReference>
<evidence type="ECO:0000256" key="3">
    <source>
        <dbReference type="ARBA" id="ARBA00023155"/>
    </source>
</evidence>
<dbReference type="PROSITE" id="PS50071">
    <property type="entry name" value="HOMEOBOX_2"/>
    <property type="match status" value="1"/>
</dbReference>